<keyword evidence="3 15" id="KW-0812">Transmembrane</keyword>
<evidence type="ECO:0000256" key="10">
    <source>
        <dbReference type="ARBA" id="ARBA00023224"/>
    </source>
</evidence>
<dbReference type="GO" id="GO:0031628">
    <property type="term" value="F:opioid receptor binding"/>
    <property type="evidence" value="ECO:0007669"/>
    <property type="project" value="InterPro"/>
</dbReference>
<dbReference type="PROSITE" id="PS00237">
    <property type="entry name" value="G_PROTEIN_RECEP_F1_1"/>
    <property type="match status" value="1"/>
</dbReference>
<keyword evidence="7" id="KW-1015">Disulfide bond</keyword>
<keyword evidence="2" id="KW-1003">Cell membrane</keyword>
<dbReference type="PRINTS" id="PR01570">
    <property type="entry name" value="NPFFRECEPTOR"/>
</dbReference>
<evidence type="ECO:0000259" key="16">
    <source>
        <dbReference type="PROSITE" id="PS50262"/>
    </source>
</evidence>
<dbReference type="Ensembl" id="ENSCPBT00000038876.1">
    <property type="protein sequence ID" value="ENSCPBP00000033070.1"/>
    <property type="gene ID" value="ENSCPBG00000023172.1"/>
</dbReference>
<dbReference type="GO" id="GO:0042277">
    <property type="term" value="F:peptide binding"/>
    <property type="evidence" value="ECO:0007669"/>
    <property type="project" value="TreeGrafter"/>
</dbReference>
<dbReference type="OrthoDB" id="5975505at2759"/>
<dbReference type="OMA" id="QVICTMS"/>
<keyword evidence="10 15" id="KW-0807">Transducer</keyword>
<evidence type="ECO:0000256" key="9">
    <source>
        <dbReference type="ARBA" id="ARBA00023180"/>
    </source>
</evidence>
<evidence type="ECO:0000256" key="15">
    <source>
        <dbReference type="RuleBase" id="RU000688"/>
    </source>
</evidence>
<keyword evidence="18" id="KW-1185">Reference proteome</keyword>
<keyword evidence="6" id="KW-0472">Membrane</keyword>
<reference evidence="17" key="1">
    <citation type="submission" date="2025-08" db="UniProtKB">
        <authorList>
            <consortium name="Ensembl"/>
        </authorList>
    </citation>
    <scope>IDENTIFICATION</scope>
</reference>
<evidence type="ECO:0000256" key="5">
    <source>
        <dbReference type="ARBA" id="ARBA00023040"/>
    </source>
</evidence>
<feature type="domain" description="G-protein coupled receptors family 1 profile" evidence="16">
    <location>
        <begin position="108"/>
        <end position="381"/>
    </location>
</feature>
<comment type="similarity">
    <text evidence="15">Belongs to the G-protein coupled receptor 1 family.</text>
</comment>
<keyword evidence="8 15" id="KW-0675">Receptor</keyword>
<comment type="subcellular location">
    <subcellularLocation>
        <location evidence="1">Cell membrane</location>
        <topology evidence="1">Multi-pass membrane protein</topology>
    </subcellularLocation>
</comment>
<keyword evidence="5 15" id="KW-0297">G-protein coupled receptor</keyword>
<dbReference type="AlphaFoldDB" id="A0A8C3IHU6"/>
<dbReference type="GeneTree" id="ENSGT01150000286926"/>
<dbReference type="PRINTS" id="PR00237">
    <property type="entry name" value="GPCRRHODOPSN"/>
</dbReference>
<protein>
    <recommendedName>
        <fullName evidence="12">Neuropeptide FF receptor 1</fullName>
    </recommendedName>
    <alternativeName>
        <fullName evidence="14">G-protein coupled receptor 147</fullName>
    </alternativeName>
    <alternativeName>
        <fullName evidence="13">RFamide-related peptide receptor OT7T022</fullName>
    </alternativeName>
</protein>
<dbReference type="Proteomes" id="UP000694380">
    <property type="component" value="Unplaced"/>
</dbReference>
<sequence>MCIRDSNLLYLWEHSTSSHAPSGQERSADIPESGDCACYHDTALTGQRAEIMAVHESLQKETSANETLRSMDGRHLNGTFLPYYQHSPAVAAVFIVTYLCIFLLCMAGNSLVCLVVVRNQRMHTVTNLFILNLAISDLLVGIFCVPTTLLDNLITGWPFNQVVCTMSGLVQGSSVSASIFTLVAIAMDRFHCIILPFRERLSLLKAVIIIVVMWVLAIAIMCPSAILLTVAHMEDHFLVLNDGYNTTYPLYTCYEAWSDSSMRKLYTTILFTHIYLIPLVLIVFMYGRICLKLCSSTVPIPEHPTCASRVGSTSRKRIRVIKMLILVALLFVVSWLPLWTLMLLVDYTNLTDDHLDLLTGYFFPFAHWLAFSNSSINPVIYGYFNENFRRSFQAAFNFQLCSQETKHKETYSEHSRVPTSFRMCNRVFAKATSSNCVSSHHTQNAASLFSRSVQPMCPGLGLENIDKIMPYHGVTQAWEKSEA</sequence>
<dbReference type="InterPro" id="IPR005395">
    <property type="entry name" value="NPFF_rcpt"/>
</dbReference>
<dbReference type="PANTHER" id="PTHR24241:SF76">
    <property type="entry name" value="NEUROPEPTIDE SIFAMIDE RECEPTOR"/>
    <property type="match status" value="1"/>
</dbReference>
<dbReference type="InterPro" id="IPR005397">
    <property type="entry name" value="NPFF_rcpt_2"/>
</dbReference>
<evidence type="ECO:0000313" key="18">
    <source>
        <dbReference type="Proteomes" id="UP000694380"/>
    </source>
</evidence>
<keyword evidence="4" id="KW-1133">Transmembrane helix</keyword>
<dbReference type="FunFam" id="1.20.1070.10:FF:000153">
    <property type="entry name" value="Neuropeptide FF receptor 1"/>
    <property type="match status" value="1"/>
</dbReference>
<dbReference type="GO" id="GO:0008188">
    <property type="term" value="F:neuropeptide receptor activity"/>
    <property type="evidence" value="ECO:0007669"/>
    <property type="project" value="InterPro"/>
</dbReference>
<dbReference type="PROSITE" id="PS50262">
    <property type="entry name" value="G_PROTEIN_RECEP_F1_2"/>
    <property type="match status" value="1"/>
</dbReference>
<evidence type="ECO:0000256" key="12">
    <source>
        <dbReference type="ARBA" id="ARBA00074417"/>
    </source>
</evidence>
<evidence type="ECO:0000256" key="3">
    <source>
        <dbReference type="ARBA" id="ARBA00022692"/>
    </source>
</evidence>
<reference evidence="17" key="2">
    <citation type="submission" date="2025-09" db="UniProtKB">
        <authorList>
            <consortium name="Ensembl"/>
        </authorList>
    </citation>
    <scope>IDENTIFICATION</scope>
</reference>
<dbReference type="SUPFAM" id="SSF81321">
    <property type="entry name" value="Family A G protein-coupled receptor-like"/>
    <property type="match status" value="1"/>
</dbReference>
<evidence type="ECO:0000256" key="6">
    <source>
        <dbReference type="ARBA" id="ARBA00023136"/>
    </source>
</evidence>
<dbReference type="Gene3D" id="1.20.1070.10">
    <property type="entry name" value="Rhodopsin 7-helix transmembrane proteins"/>
    <property type="match status" value="1"/>
</dbReference>
<evidence type="ECO:0000256" key="7">
    <source>
        <dbReference type="ARBA" id="ARBA00023157"/>
    </source>
</evidence>
<dbReference type="PANTHER" id="PTHR24241">
    <property type="entry name" value="NEUROPEPTIDE RECEPTOR-RELATED G-PROTEIN COUPLED RECEPTOR"/>
    <property type="match status" value="1"/>
</dbReference>
<evidence type="ECO:0000256" key="13">
    <source>
        <dbReference type="ARBA" id="ARBA00075893"/>
    </source>
</evidence>
<evidence type="ECO:0000256" key="2">
    <source>
        <dbReference type="ARBA" id="ARBA00022475"/>
    </source>
</evidence>
<organism evidence="17 18">
    <name type="scientific">Chrysemys picta bellii</name>
    <name type="common">Western painted turtle</name>
    <name type="synonym">Emys bellii</name>
    <dbReference type="NCBI Taxonomy" id="8478"/>
    <lineage>
        <taxon>Eukaryota</taxon>
        <taxon>Metazoa</taxon>
        <taxon>Chordata</taxon>
        <taxon>Craniata</taxon>
        <taxon>Vertebrata</taxon>
        <taxon>Euteleostomi</taxon>
        <taxon>Archelosauria</taxon>
        <taxon>Testudinata</taxon>
        <taxon>Testudines</taxon>
        <taxon>Cryptodira</taxon>
        <taxon>Durocryptodira</taxon>
        <taxon>Testudinoidea</taxon>
        <taxon>Emydidae</taxon>
        <taxon>Chrysemys</taxon>
    </lineage>
</organism>
<name>A0A8C3IHU6_CHRPI</name>
<comment type="function">
    <text evidence="11">Receptor for NPAF (A-18-F-amide) and NPFF (F-8-F-amide) neuropeptides, also known as morphine-modulating peptides. Can also be activated by a variety of naturally occurring or synthetic FMRF-amide like ligands. This receptor mediates its action by association with G proteins that activate a phosphatidylinositol-calcium second messenger system.</text>
</comment>
<evidence type="ECO:0000256" key="1">
    <source>
        <dbReference type="ARBA" id="ARBA00004651"/>
    </source>
</evidence>
<dbReference type="SMART" id="SM01381">
    <property type="entry name" value="7TM_GPCR_Srsx"/>
    <property type="match status" value="1"/>
</dbReference>
<evidence type="ECO:0000256" key="4">
    <source>
        <dbReference type="ARBA" id="ARBA00022989"/>
    </source>
</evidence>
<keyword evidence="9" id="KW-0325">Glycoprotein</keyword>
<evidence type="ECO:0000313" key="17">
    <source>
        <dbReference type="Ensembl" id="ENSCPBP00000033070.1"/>
    </source>
</evidence>
<dbReference type="InterPro" id="IPR017452">
    <property type="entry name" value="GPCR_Rhodpsn_7TM"/>
</dbReference>
<evidence type="ECO:0000256" key="11">
    <source>
        <dbReference type="ARBA" id="ARBA00025478"/>
    </source>
</evidence>
<dbReference type="GO" id="GO:0005886">
    <property type="term" value="C:plasma membrane"/>
    <property type="evidence" value="ECO:0007669"/>
    <property type="project" value="UniProtKB-SubCell"/>
</dbReference>
<dbReference type="GO" id="GO:0032870">
    <property type="term" value="P:cellular response to hormone stimulus"/>
    <property type="evidence" value="ECO:0007669"/>
    <property type="project" value="TreeGrafter"/>
</dbReference>
<accession>A0A8C3IHU6</accession>
<proteinExistence type="inferred from homology"/>
<dbReference type="InterPro" id="IPR000276">
    <property type="entry name" value="GPCR_Rhodpsn"/>
</dbReference>
<dbReference type="Pfam" id="PF00001">
    <property type="entry name" value="7tm_1"/>
    <property type="match status" value="1"/>
</dbReference>
<dbReference type="GO" id="GO:0043408">
    <property type="term" value="P:regulation of MAPK cascade"/>
    <property type="evidence" value="ECO:0007669"/>
    <property type="project" value="InterPro"/>
</dbReference>
<dbReference type="PRINTS" id="PR01572">
    <property type="entry name" value="NPFFRECEPTR2"/>
</dbReference>
<evidence type="ECO:0000256" key="14">
    <source>
        <dbReference type="ARBA" id="ARBA00082066"/>
    </source>
</evidence>
<evidence type="ECO:0000256" key="8">
    <source>
        <dbReference type="ARBA" id="ARBA00023170"/>
    </source>
</evidence>